<proteinExistence type="predicted"/>
<dbReference type="RefSeq" id="WP_210154845.1">
    <property type="nucleotide sequence ID" value="NZ_JAFCNB010000003.1"/>
</dbReference>
<dbReference type="AlphaFoldDB" id="A0A940WDG8"/>
<name>A0A940WDG8_9ACTN</name>
<reference evidence="2" key="1">
    <citation type="submission" date="2021-02" db="EMBL/GenBank/DDBJ databases">
        <title>Draft genome sequence of Microbispora sp. RL4-1S isolated from rice leaves in Thailand.</title>
        <authorList>
            <person name="Muangham S."/>
            <person name="Duangmal K."/>
        </authorList>
    </citation>
    <scope>NUCLEOTIDE SEQUENCE</scope>
    <source>
        <strain evidence="2">RL4-1S</strain>
    </source>
</reference>
<evidence type="ECO:0000313" key="3">
    <source>
        <dbReference type="Proteomes" id="UP000674234"/>
    </source>
</evidence>
<evidence type="ECO:0000256" key="1">
    <source>
        <dbReference type="SAM" id="MobiDB-lite"/>
    </source>
</evidence>
<protein>
    <submittedName>
        <fullName evidence="2">Uncharacterized protein</fullName>
    </submittedName>
</protein>
<evidence type="ECO:0000313" key="2">
    <source>
        <dbReference type="EMBL" id="MBP2703534.1"/>
    </source>
</evidence>
<sequence>MGTSAAPARRARAAAAATKLDETTAGEQTLEPSRVIPPELRFTTGGRDDDQAGEAPEPVEFEIDDVTYTAIIPRKVDEVLAGLIEANARRATTADALYAGMKFMHRVIAPESLARLQARLDDDADKFRIGDLYDILGKLVKVVEAKAEERQRGRRR</sequence>
<feature type="compositionally biased region" description="Low complexity" evidence="1">
    <location>
        <begin position="1"/>
        <end position="17"/>
    </location>
</feature>
<dbReference type="EMBL" id="JAFCNB010000003">
    <property type="protein sequence ID" value="MBP2703534.1"/>
    <property type="molecule type" value="Genomic_DNA"/>
</dbReference>
<comment type="caution">
    <text evidence="2">The sequence shown here is derived from an EMBL/GenBank/DDBJ whole genome shotgun (WGS) entry which is preliminary data.</text>
</comment>
<gene>
    <name evidence="2" type="ORF">JOL79_06940</name>
</gene>
<accession>A0A940WDG8</accession>
<dbReference type="Proteomes" id="UP000674234">
    <property type="component" value="Unassembled WGS sequence"/>
</dbReference>
<feature type="region of interest" description="Disordered" evidence="1">
    <location>
        <begin position="1"/>
        <end position="58"/>
    </location>
</feature>
<keyword evidence="3" id="KW-1185">Reference proteome</keyword>
<organism evidence="2 3">
    <name type="scientific">Microbispora oryzae</name>
    <dbReference type="NCBI Taxonomy" id="2806554"/>
    <lineage>
        <taxon>Bacteria</taxon>
        <taxon>Bacillati</taxon>
        <taxon>Actinomycetota</taxon>
        <taxon>Actinomycetes</taxon>
        <taxon>Streptosporangiales</taxon>
        <taxon>Streptosporangiaceae</taxon>
        <taxon>Microbispora</taxon>
    </lineage>
</organism>